<dbReference type="GO" id="GO:0005789">
    <property type="term" value="C:endoplasmic reticulum membrane"/>
    <property type="evidence" value="ECO:0007669"/>
    <property type="project" value="UniProtKB-SubCell"/>
</dbReference>
<comment type="subcellular location">
    <subcellularLocation>
        <location evidence="1">Endoplasmic reticulum membrane</location>
        <topology evidence="1">Multi-pass membrane protein</topology>
    </subcellularLocation>
</comment>
<keyword evidence="3" id="KW-0256">Endoplasmic reticulum</keyword>
<evidence type="ECO:0000256" key="2">
    <source>
        <dbReference type="ARBA" id="ARBA00022692"/>
    </source>
</evidence>
<evidence type="ECO:0000256" key="1">
    <source>
        <dbReference type="ARBA" id="ARBA00004477"/>
    </source>
</evidence>
<evidence type="ECO:0000256" key="6">
    <source>
        <dbReference type="SAM" id="MobiDB-lite"/>
    </source>
</evidence>
<protein>
    <submittedName>
        <fullName evidence="9">Transmembrane protein 199-like</fullName>
    </submittedName>
</protein>
<dbReference type="GO" id="GO:0070072">
    <property type="term" value="P:vacuolar proton-transporting V-type ATPase complex assembly"/>
    <property type="evidence" value="ECO:0007669"/>
    <property type="project" value="InterPro"/>
</dbReference>
<evidence type="ECO:0000256" key="7">
    <source>
        <dbReference type="SAM" id="Phobius"/>
    </source>
</evidence>
<evidence type="ECO:0000256" key="4">
    <source>
        <dbReference type="ARBA" id="ARBA00022989"/>
    </source>
</evidence>
<dbReference type="Proteomes" id="UP000694843">
    <property type="component" value="Unplaced"/>
</dbReference>
<dbReference type="OrthoDB" id="19981at2759"/>
<reference evidence="9" key="1">
    <citation type="submission" date="2025-08" db="UniProtKB">
        <authorList>
            <consortium name="RefSeq"/>
        </authorList>
    </citation>
    <scope>IDENTIFICATION</scope>
    <source>
        <tissue evidence="9">Whole organism</tissue>
    </source>
</reference>
<evidence type="ECO:0000313" key="9">
    <source>
        <dbReference type="RefSeq" id="XP_047736130.1"/>
    </source>
</evidence>
<dbReference type="RefSeq" id="XP_018008770.2">
    <property type="nucleotide sequence ID" value="XM_018153281.2"/>
</dbReference>
<evidence type="ECO:0000256" key="3">
    <source>
        <dbReference type="ARBA" id="ARBA00022824"/>
    </source>
</evidence>
<accession>A0A979FGS1</accession>
<proteinExistence type="predicted"/>
<dbReference type="GeneID" id="125177535"/>
<dbReference type="PANTHER" id="PTHR31394:SF1">
    <property type="entry name" value="TRANSMEMBRANE PROTEIN 199"/>
    <property type="match status" value="1"/>
</dbReference>
<dbReference type="Pfam" id="PF11712">
    <property type="entry name" value="Vma12"/>
    <property type="match status" value="1"/>
</dbReference>
<dbReference type="PANTHER" id="PTHR31394">
    <property type="entry name" value="TRANSMEMBRANE PROTEIN 199"/>
    <property type="match status" value="1"/>
</dbReference>
<feature type="region of interest" description="Disordered" evidence="6">
    <location>
        <begin position="66"/>
        <end position="108"/>
    </location>
</feature>
<feature type="transmembrane region" description="Helical" evidence="7">
    <location>
        <begin position="236"/>
        <end position="255"/>
    </location>
</feature>
<dbReference type="KEGG" id="hazt:108666404"/>
<keyword evidence="4 7" id="KW-1133">Transmembrane helix</keyword>
<feature type="transmembrane region" description="Helical" evidence="7">
    <location>
        <begin position="210"/>
        <end position="230"/>
    </location>
</feature>
<gene>
    <name evidence="9" type="primary">LOC125177535</name>
</gene>
<name>A0A979FGS1_HYAAZ</name>
<feature type="compositionally biased region" description="Basic and acidic residues" evidence="6">
    <location>
        <begin position="66"/>
        <end position="90"/>
    </location>
</feature>
<keyword evidence="5 7" id="KW-0472">Membrane</keyword>
<dbReference type="AlphaFoldDB" id="A0A979FGS1"/>
<keyword evidence="8" id="KW-1185">Reference proteome</keyword>
<dbReference type="KEGG" id="hazt:125177535"/>
<sequence length="268" mass="30689">MHTSMDFVRIRPSANFLTVLEELHTCPGAPKSLVRYFHFQKINQKKPKPVLEISDADEESVIKLQQENKEKQSDRIEHSCESGENKRGDVENNASESEVSDEETPPGPLLLLTSDIKWCHARMRERGMKFRIHQLLDESEILLPTYEPPPRNPELEARIQNLRAEQENREYARMVQSIAQLKQGTATTIGQEYREIHKEMTTHLITGAQYLLSIVGTFFALFIGSSLVVPEFSPRIVFGIIGALIVALAEIYFIIRDDIRKETSKKTK</sequence>
<keyword evidence="2 7" id="KW-0812">Transmembrane</keyword>
<dbReference type="RefSeq" id="XP_047736130.1">
    <property type="nucleotide sequence ID" value="XM_047880174.1"/>
</dbReference>
<evidence type="ECO:0000313" key="8">
    <source>
        <dbReference type="Proteomes" id="UP000694843"/>
    </source>
</evidence>
<dbReference type="InterPro" id="IPR021013">
    <property type="entry name" value="ATPase_Vma12"/>
</dbReference>
<organism evidence="8 9">
    <name type="scientific">Hyalella azteca</name>
    <name type="common">Amphipod</name>
    <dbReference type="NCBI Taxonomy" id="294128"/>
    <lineage>
        <taxon>Eukaryota</taxon>
        <taxon>Metazoa</taxon>
        <taxon>Ecdysozoa</taxon>
        <taxon>Arthropoda</taxon>
        <taxon>Crustacea</taxon>
        <taxon>Multicrustacea</taxon>
        <taxon>Malacostraca</taxon>
        <taxon>Eumalacostraca</taxon>
        <taxon>Peracarida</taxon>
        <taxon>Amphipoda</taxon>
        <taxon>Senticaudata</taxon>
        <taxon>Talitrida</taxon>
        <taxon>Talitroidea</taxon>
        <taxon>Hyalellidae</taxon>
        <taxon>Hyalella</taxon>
    </lineage>
</organism>
<evidence type="ECO:0000256" key="5">
    <source>
        <dbReference type="ARBA" id="ARBA00023136"/>
    </source>
</evidence>